<name>G5GJN0_9FIRM</name>
<evidence type="ECO:0000313" key="1">
    <source>
        <dbReference type="EMBL" id="EHI55051.1"/>
    </source>
</evidence>
<sequence length="1130" mass="127292">MEVSMASKLEKAVEIYRSLGYEETDFENILNLGTGSSEEQKIAREGLKSGEWLEIKQLSENTYGFVPVVDIDLGKLAIFAIRVGVDAKRAAHVLRQGSEVALKAVEARGETYAMNFIKAACTSNRRIWEHSLSVLGTLALNLVHQMNLDIPESVEYMKDWAAVAATVLSSKRKEQNFDEGFAPAKEDIIRRFMEHIEVGISVNVPSTGPFSKVLIWGVENNVLTKEAAMEQVFYALNIAQRPGDRKELMNVLEQIGLTDDDIRSRTETIIPLLGLGETALLERFAPVLIESASEDLLYQVLISCSFAKVKKIKKMILKAALKREKPKFAKEYEEWILLYKRDEDKSISKLADSLEKAWGLELEKEDVKEEVQGLWRETPKLWELPNFDIGEISPEALTDLLAVISERKECVEDITFERFIAMANNIAYKNPDEAKMSLAGIPNNDSSGIWALGRWAKNIENNICPDSMRKVWNGENEALKIVYGELLYTRNVVLFASIDKWPCLLSTPSYEDLSIRVSDLVDRLLIYKNENLLYVSEPDLQLALTRLDMDLFTEKDIKEYSEKLNDVNLKILLPSGELLQDEHGNDVLAGEIIVEYLKDPYIEPEFTPGKTSYWKVELDMPKSLRALPNRFSHGNDSMFSMFPTWGDYALTAVHRDYEVYHGQGVTLRQIARRRKPITKGALMNWIAIGSNLSDENAEDVIKATHEAWDRGLLLPKIADISYLDWNGDTPSNLASMALSMECMAKDGMLSIVWEAACDTVEVSLGAPRMLTGTAEVVKFLRDYLDEVIPAVQNKLAPKSVLEMKAIKNLAAKSGASKAVAYAKEIVNKLKSFDMEIIKESENSEKASDTPISKNDFDEVWVTLPEPKTLIHDNVSMSVKAVEIRKNEKVFKFNLKLPDVPEYEYQVTIAGWIYGLRNEGQVSAFKANNNGEIIDEEEKAVWLHYDNFKKKIAVSRFRNWRDEENGPLKGESAPYSKVFLTIAVALLAQDGESIYGAKSLIKELVKSGELNVNTLGDITRELLLHEDISPAKLVRVVEKERELLSVFWIMLSECIKYAGAKTVKNNKPPVWINRILDICIYYADYLKEAAGRGFIPAKDAKWQGLLEIANSSAKSTAIKKAKSLAKILGIA</sequence>
<protein>
    <recommendedName>
        <fullName evidence="3">PRTRC system protein E</fullName>
    </recommendedName>
</protein>
<keyword evidence="2" id="KW-1185">Reference proteome</keyword>
<reference evidence="1 2" key="1">
    <citation type="submission" date="2011-08" db="EMBL/GenBank/DDBJ databases">
        <title>The Genome Sequence of Johnsonella ignava ATCC 51276.</title>
        <authorList>
            <consortium name="The Broad Institute Genome Sequencing Platform"/>
            <person name="Earl A."/>
            <person name="Ward D."/>
            <person name="Feldgarden M."/>
            <person name="Gevers D."/>
            <person name="Izard J."/>
            <person name="Blanton J.M."/>
            <person name="Baranova O.V."/>
            <person name="Dewhirst F.E."/>
            <person name="Young S.K."/>
            <person name="Zeng Q."/>
            <person name="Gargeya S."/>
            <person name="Fitzgerald M."/>
            <person name="Haas B."/>
            <person name="Abouelleil A."/>
            <person name="Alvarado L."/>
            <person name="Arachchi H.M."/>
            <person name="Berlin A."/>
            <person name="Brown A."/>
            <person name="Chapman S.B."/>
            <person name="Chen Z."/>
            <person name="Dunbar C."/>
            <person name="Freedman E."/>
            <person name="Gearin G."/>
            <person name="Gellesch M."/>
            <person name="Goldberg J."/>
            <person name="Griggs A."/>
            <person name="Gujja S."/>
            <person name="Heiman D."/>
            <person name="Howarth C."/>
            <person name="Larson L."/>
            <person name="Lui A."/>
            <person name="MacDonald P.J.P."/>
            <person name="Montmayeur A."/>
            <person name="Murphy C."/>
            <person name="Neiman D."/>
            <person name="Pearson M."/>
            <person name="Priest M."/>
            <person name="Roberts A."/>
            <person name="Saif S."/>
            <person name="Shea T."/>
            <person name="Shenoy N."/>
            <person name="Sisk P."/>
            <person name="Stolte C."/>
            <person name="Sykes S."/>
            <person name="Wortman J."/>
            <person name="Nusbaum C."/>
            <person name="Birren B."/>
        </authorList>
    </citation>
    <scope>NUCLEOTIDE SEQUENCE [LARGE SCALE GENOMIC DNA]</scope>
    <source>
        <strain evidence="1 2">ATCC 51276</strain>
    </source>
</reference>
<dbReference type="PATRIC" id="fig|679200.3.peg.1872"/>
<evidence type="ECO:0008006" key="3">
    <source>
        <dbReference type="Google" id="ProtNLM"/>
    </source>
</evidence>
<dbReference type="eggNOG" id="ENOG502Z809">
    <property type="taxonomic scope" value="Bacteria"/>
</dbReference>
<dbReference type="HOGENOM" id="CLU_278944_0_0_9"/>
<evidence type="ECO:0000313" key="2">
    <source>
        <dbReference type="Proteomes" id="UP000003011"/>
    </source>
</evidence>
<dbReference type="EMBL" id="ACZL01000030">
    <property type="protein sequence ID" value="EHI55051.1"/>
    <property type="molecule type" value="Genomic_DNA"/>
</dbReference>
<accession>G5GJN0</accession>
<comment type="caution">
    <text evidence="1">The sequence shown here is derived from an EMBL/GenBank/DDBJ whole genome shotgun (WGS) entry which is preliminary data.</text>
</comment>
<dbReference type="STRING" id="679200.HMPREF9333_01770"/>
<dbReference type="Proteomes" id="UP000003011">
    <property type="component" value="Unassembled WGS sequence"/>
</dbReference>
<organism evidence="1 2">
    <name type="scientific">Johnsonella ignava ATCC 51276</name>
    <dbReference type="NCBI Taxonomy" id="679200"/>
    <lineage>
        <taxon>Bacteria</taxon>
        <taxon>Bacillati</taxon>
        <taxon>Bacillota</taxon>
        <taxon>Clostridia</taxon>
        <taxon>Lachnospirales</taxon>
        <taxon>Lachnospiraceae</taxon>
        <taxon>Johnsonella</taxon>
    </lineage>
</organism>
<proteinExistence type="predicted"/>
<gene>
    <name evidence="1" type="ORF">HMPREF9333_01770</name>
</gene>
<dbReference type="AlphaFoldDB" id="G5GJN0"/>